<comment type="caution">
    <text evidence="1">The sequence shown here is derived from an EMBL/GenBank/DDBJ whole genome shotgun (WGS) entry which is preliminary data.</text>
</comment>
<name>A0A918FAW1_9DEIO</name>
<dbReference type="EMBL" id="BMQL01000020">
    <property type="protein sequence ID" value="GGR17507.1"/>
    <property type="molecule type" value="Genomic_DNA"/>
</dbReference>
<organism evidence="1 2">
    <name type="scientific">Deinococcus ruber</name>
    <dbReference type="NCBI Taxonomy" id="1848197"/>
    <lineage>
        <taxon>Bacteria</taxon>
        <taxon>Thermotogati</taxon>
        <taxon>Deinococcota</taxon>
        <taxon>Deinococci</taxon>
        <taxon>Deinococcales</taxon>
        <taxon>Deinococcaceae</taxon>
        <taxon>Deinococcus</taxon>
    </lineage>
</organism>
<proteinExistence type="predicted"/>
<evidence type="ECO:0000313" key="1">
    <source>
        <dbReference type="EMBL" id="GGR17507.1"/>
    </source>
</evidence>
<sequence>MTPFRVDLTERISRYAKDRSLDPLQRDALYALKTQLIQHLVASGELTATRIRSAPWPFAQAACTWGGLLARQLEQDIQEAHHRGYSHAWGDTAPSAADAQVWLNALIQQAERHQRAVDVVALLSRGVQPAMLPLTHPPFQRGMMLTQRQRDELHPQVNWLIGFARPSTPDVEVLHLPWLQAIPWLPTLPTRLTPRDTGPYGTLPTSDDRKAWPLSAVLTAIHCAFLPAEPLPALTACLPATPDGPSPAVLPAGPR</sequence>
<keyword evidence="2" id="KW-1185">Reference proteome</keyword>
<accession>A0A918FAW1</accession>
<protein>
    <submittedName>
        <fullName evidence="1">Uncharacterized protein</fullName>
    </submittedName>
</protein>
<gene>
    <name evidence="1" type="ORF">GCM10008957_32810</name>
</gene>
<dbReference type="RefSeq" id="WP_189091604.1">
    <property type="nucleotide sequence ID" value="NZ_BMQL01000020.1"/>
</dbReference>
<reference evidence="1" key="2">
    <citation type="submission" date="2020-09" db="EMBL/GenBank/DDBJ databases">
        <authorList>
            <person name="Sun Q."/>
            <person name="Ohkuma M."/>
        </authorList>
    </citation>
    <scope>NUCLEOTIDE SEQUENCE</scope>
    <source>
        <strain evidence="1">JCM 31311</strain>
    </source>
</reference>
<evidence type="ECO:0000313" key="2">
    <source>
        <dbReference type="Proteomes" id="UP000603865"/>
    </source>
</evidence>
<dbReference type="AlphaFoldDB" id="A0A918FAW1"/>
<dbReference type="Proteomes" id="UP000603865">
    <property type="component" value="Unassembled WGS sequence"/>
</dbReference>
<reference evidence="1" key="1">
    <citation type="journal article" date="2014" name="Int. J. Syst. Evol. Microbiol.">
        <title>Complete genome sequence of Corynebacterium casei LMG S-19264T (=DSM 44701T), isolated from a smear-ripened cheese.</title>
        <authorList>
            <consortium name="US DOE Joint Genome Institute (JGI-PGF)"/>
            <person name="Walter F."/>
            <person name="Albersmeier A."/>
            <person name="Kalinowski J."/>
            <person name="Ruckert C."/>
        </authorList>
    </citation>
    <scope>NUCLEOTIDE SEQUENCE</scope>
    <source>
        <strain evidence="1">JCM 31311</strain>
    </source>
</reference>